<sequence length="122" mass="13777">MMQVDLPRSILLASRLECPACYRSPFSKDGWRKDSESPLVNTLNKGVDVVTGTITWGIILLVLGGAALLFLTFSAGVYAVDWQFSRWIESRSGLWGNLYFWGPKLIAPLFLFIPYLLFTKRS</sequence>
<gene>
    <name evidence="2" type="ORF">A3F28_01265</name>
</gene>
<keyword evidence="1" id="KW-0812">Transmembrane</keyword>
<reference evidence="2 3" key="1">
    <citation type="journal article" date="2016" name="Nat. Commun.">
        <title>Thousands of microbial genomes shed light on interconnected biogeochemical processes in an aquifer system.</title>
        <authorList>
            <person name="Anantharaman K."/>
            <person name="Brown C.T."/>
            <person name="Hug L.A."/>
            <person name="Sharon I."/>
            <person name="Castelle C.J."/>
            <person name="Probst A.J."/>
            <person name="Thomas B.C."/>
            <person name="Singh A."/>
            <person name="Wilkins M.J."/>
            <person name="Karaoz U."/>
            <person name="Brodie E.L."/>
            <person name="Williams K.H."/>
            <person name="Hubbard S.S."/>
            <person name="Banfield J.F."/>
        </authorList>
    </citation>
    <scope>NUCLEOTIDE SEQUENCE [LARGE SCALE GENOMIC DNA]</scope>
</reference>
<evidence type="ECO:0000256" key="1">
    <source>
        <dbReference type="SAM" id="Phobius"/>
    </source>
</evidence>
<feature type="transmembrane region" description="Helical" evidence="1">
    <location>
        <begin position="98"/>
        <end position="118"/>
    </location>
</feature>
<proteinExistence type="predicted"/>
<comment type="caution">
    <text evidence="2">The sequence shown here is derived from an EMBL/GenBank/DDBJ whole genome shotgun (WGS) entry which is preliminary data.</text>
</comment>
<dbReference type="AlphaFoldDB" id="A0A1F7UIH8"/>
<organism evidence="2 3">
    <name type="scientific">Candidatus Uhrbacteria bacterium RIFCSPHIGHO2_12_FULL_57_11</name>
    <dbReference type="NCBI Taxonomy" id="1802398"/>
    <lineage>
        <taxon>Bacteria</taxon>
        <taxon>Candidatus Uhriibacteriota</taxon>
    </lineage>
</organism>
<protein>
    <submittedName>
        <fullName evidence="2">Uncharacterized protein</fullName>
    </submittedName>
</protein>
<dbReference type="EMBL" id="MGEG01000044">
    <property type="protein sequence ID" value="OGL78053.1"/>
    <property type="molecule type" value="Genomic_DNA"/>
</dbReference>
<evidence type="ECO:0000313" key="3">
    <source>
        <dbReference type="Proteomes" id="UP000176598"/>
    </source>
</evidence>
<dbReference type="Proteomes" id="UP000176598">
    <property type="component" value="Unassembled WGS sequence"/>
</dbReference>
<evidence type="ECO:0000313" key="2">
    <source>
        <dbReference type="EMBL" id="OGL78053.1"/>
    </source>
</evidence>
<feature type="transmembrane region" description="Helical" evidence="1">
    <location>
        <begin position="54"/>
        <end position="78"/>
    </location>
</feature>
<keyword evidence="1" id="KW-1133">Transmembrane helix</keyword>
<keyword evidence="1" id="KW-0472">Membrane</keyword>
<accession>A0A1F7UIH8</accession>
<name>A0A1F7UIH8_9BACT</name>